<feature type="region of interest" description="Disordered" evidence="1">
    <location>
        <begin position="234"/>
        <end position="432"/>
    </location>
</feature>
<feature type="compositionally biased region" description="Basic and acidic residues" evidence="1">
    <location>
        <begin position="296"/>
        <end position="329"/>
    </location>
</feature>
<feature type="compositionally biased region" description="Basic residues" evidence="1">
    <location>
        <begin position="363"/>
        <end position="402"/>
    </location>
</feature>
<dbReference type="EMBL" id="VZUS01000001">
    <property type="protein sequence ID" value="KAB1186701.1"/>
    <property type="molecule type" value="Genomic_DNA"/>
</dbReference>
<protein>
    <submittedName>
        <fullName evidence="2">Uncharacterized protein</fullName>
    </submittedName>
</protein>
<feature type="compositionally biased region" description="Acidic residues" evidence="1">
    <location>
        <begin position="407"/>
        <end position="432"/>
    </location>
</feature>
<proteinExistence type="predicted"/>
<name>A0A643JXL3_9EURY</name>
<comment type="caution">
    <text evidence="2">The sequence shown here is derived from an EMBL/GenBank/DDBJ whole genome shotgun (WGS) entry which is preliminary data.</text>
</comment>
<feature type="compositionally biased region" description="Basic and acidic residues" evidence="1">
    <location>
        <begin position="335"/>
        <end position="362"/>
    </location>
</feature>
<feature type="compositionally biased region" description="Low complexity" evidence="1">
    <location>
        <begin position="237"/>
        <end position="246"/>
    </location>
</feature>
<sequence length="432" mass="49724">MTGGFLLASALGGQVGAVHALDGTQQVYRVKQGSREFEITLLEGDTPVRELYDLRIPDAYGGDNGATDPGEGPYYESLGLKYLLEAQESVMFLYHGPDGVSLVALHGGPGDGTAVTWRVTGVPSGAKWLVKDDLYTYPETGEPAVSNYDQWNVSGSQHVIDWTWAGGRTDGGVLGYLNGDFSITIDPAYNTAATLYGEYFAGVIAGWYVLTGSWGNLTREELNLQEPVTISCETIQEPEVPGTPQEETPEETPTETPEEETPEETPEESPEESPAEETPTETPEEKKSNEKKKKKNKEEKEKPEWKEDRDEAREEWKEDRDEWQKKRDNGDDDWKEARDEAREERKEKRDKWQDKRDKEKEKERKKREKEKEKEKKKREKEKEKERKKREKKKKKERKKKRNRGDDREWDDDDDDDDDDREWDDDDDDDDDD</sequence>
<evidence type="ECO:0000256" key="1">
    <source>
        <dbReference type="SAM" id="MobiDB-lite"/>
    </source>
</evidence>
<accession>A0A643JXL3</accession>
<evidence type="ECO:0000313" key="2">
    <source>
        <dbReference type="EMBL" id="KAB1186701.1"/>
    </source>
</evidence>
<dbReference type="RefSeq" id="WP_151139358.1">
    <property type="nucleotide sequence ID" value="NZ_VZUS01000001.1"/>
</dbReference>
<gene>
    <name evidence="2" type="ORF">Hfx1149_01130</name>
</gene>
<organism evidence="2">
    <name type="scientific">Haloferax sp. CBA1149</name>
    <dbReference type="NCBI Taxonomy" id="2650753"/>
    <lineage>
        <taxon>Archaea</taxon>
        <taxon>Methanobacteriati</taxon>
        <taxon>Methanobacteriota</taxon>
        <taxon>Stenosarchaea group</taxon>
        <taxon>Halobacteria</taxon>
        <taxon>Halobacteriales</taxon>
        <taxon>Haloferacaceae</taxon>
        <taxon>Haloferax</taxon>
    </lineage>
</organism>
<feature type="compositionally biased region" description="Acidic residues" evidence="1">
    <location>
        <begin position="247"/>
        <end position="279"/>
    </location>
</feature>
<reference evidence="2" key="1">
    <citation type="submission" date="2019-09" db="EMBL/GenBank/DDBJ databases">
        <title>Genomic analysis of Haloferax sp. CBA1149.</title>
        <authorList>
            <person name="Roh S.W."/>
        </authorList>
    </citation>
    <scope>NUCLEOTIDE SEQUENCE</scope>
    <source>
        <strain evidence="2">CBA1149</strain>
    </source>
</reference>
<dbReference type="AlphaFoldDB" id="A0A643JXL3"/>